<feature type="domain" description="Putative DnaT-like" evidence="1">
    <location>
        <begin position="4"/>
        <end position="109"/>
    </location>
</feature>
<dbReference type="Proteomes" id="UP000249008">
    <property type="component" value="Chromosome 1"/>
</dbReference>
<dbReference type="EMBL" id="LS483487">
    <property type="protein sequence ID" value="SQJ08937.1"/>
    <property type="molecule type" value="Genomic_DNA"/>
</dbReference>
<proteinExistence type="predicted"/>
<evidence type="ECO:0000313" key="3">
    <source>
        <dbReference type="Proteomes" id="UP000249008"/>
    </source>
</evidence>
<name>A0AAX2JDE6_9FUSO</name>
<organism evidence="2 3">
    <name type="scientific">Fusobacterium ulcerans</name>
    <dbReference type="NCBI Taxonomy" id="861"/>
    <lineage>
        <taxon>Bacteria</taxon>
        <taxon>Fusobacteriati</taxon>
        <taxon>Fusobacteriota</taxon>
        <taxon>Fusobacteriia</taxon>
        <taxon>Fusobacteriales</taxon>
        <taxon>Fusobacteriaceae</taxon>
        <taxon>Fusobacterium</taxon>
    </lineage>
</organism>
<dbReference type="GeneID" id="78453550"/>
<dbReference type="AlphaFoldDB" id="A0AAX2JDE6"/>
<protein>
    <recommendedName>
        <fullName evidence="1">Putative DnaT-like domain-containing protein</fullName>
    </recommendedName>
</protein>
<dbReference type="KEGG" id="ful:C4N20_01935"/>
<sequence length="132" mass="15188">MIGYVTLEEAKEWLSERYDIKSLSDEKLTKALYRAFDKIEQIPVRFKGEGEKVFPRRGEQEVPFLIKMAQMLEAYSIASGKEEEQAQMLNGITSKSIGDMSVSYDKTKKIGLVNFCNSQAAQTLKRFERKSY</sequence>
<gene>
    <name evidence="2" type="ORF">NCTC12112_02265</name>
</gene>
<accession>A0AAX2JDE6</accession>
<dbReference type="Pfam" id="PF20557">
    <property type="entry name" value="DnaT_2"/>
    <property type="match status" value="1"/>
</dbReference>
<dbReference type="InterPro" id="IPR046787">
    <property type="entry name" value="DnaT_2"/>
</dbReference>
<evidence type="ECO:0000259" key="1">
    <source>
        <dbReference type="Pfam" id="PF20557"/>
    </source>
</evidence>
<evidence type="ECO:0000313" key="2">
    <source>
        <dbReference type="EMBL" id="SQJ08937.1"/>
    </source>
</evidence>
<reference evidence="2 3" key="1">
    <citation type="submission" date="2018-06" db="EMBL/GenBank/DDBJ databases">
        <authorList>
            <consortium name="Pathogen Informatics"/>
            <person name="Doyle S."/>
        </authorList>
    </citation>
    <scope>NUCLEOTIDE SEQUENCE [LARGE SCALE GENOMIC DNA]</scope>
    <source>
        <strain evidence="2 3">NCTC12112</strain>
    </source>
</reference>
<dbReference type="RefSeq" id="WP_005981425.1">
    <property type="nucleotide sequence ID" value="NZ_CABKNW010000005.1"/>
</dbReference>